<dbReference type="Proteomes" id="UP000177953">
    <property type="component" value="Unassembled WGS sequence"/>
</dbReference>
<dbReference type="PANTHER" id="PTHR44196:SF1">
    <property type="entry name" value="DEHYDROGENASE_REDUCTASE SDR FAMILY MEMBER 7B"/>
    <property type="match status" value="1"/>
</dbReference>
<evidence type="ECO:0000313" key="4">
    <source>
        <dbReference type="Proteomes" id="UP000177953"/>
    </source>
</evidence>
<sequence>MNFLIIGASSGMGRAFAEELIRSGHDLLMVASDERDLQALSADLSLKSSSAVDYLACHIQSERPWLEELKKKIAESKELDGIFLPIGWSSDQDRICSSPELVNKIMEINFTAVVKIISHCLPFFLAKNKGYIVGFGSVSSLRGRNFNVVYAAAKRALASYFESLRHATAGTNIKVQLYQLGYLNTANNWGRKLLFPKADPTNVARHILRNLDRDFGSTFFPRFWIVLQYVVRWLPWKIFKRFKF</sequence>
<dbReference type="AlphaFoldDB" id="A0A1F6MFH9"/>
<dbReference type="PANTHER" id="PTHR44196">
    <property type="entry name" value="DEHYDROGENASE/REDUCTASE SDR FAMILY MEMBER 7B"/>
    <property type="match status" value="1"/>
</dbReference>
<dbReference type="GO" id="GO:0016020">
    <property type="term" value="C:membrane"/>
    <property type="evidence" value="ECO:0007669"/>
    <property type="project" value="TreeGrafter"/>
</dbReference>
<dbReference type="InterPro" id="IPR036291">
    <property type="entry name" value="NAD(P)-bd_dom_sf"/>
</dbReference>
<organism evidence="3 4">
    <name type="scientific">Candidatus Magasanikbacteria bacterium RIFCSPHIGHO2_01_FULL_47_8</name>
    <dbReference type="NCBI Taxonomy" id="1798673"/>
    <lineage>
        <taxon>Bacteria</taxon>
        <taxon>Candidatus Magasanikiibacteriota</taxon>
    </lineage>
</organism>
<dbReference type="InterPro" id="IPR020904">
    <property type="entry name" value="Sc_DH/Rdtase_CS"/>
</dbReference>
<dbReference type="SUPFAM" id="SSF51735">
    <property type="entry name" value="NAD(P)-binding Rossmann-fold domains"/>
    <property type="match status" value="1"/>
</dbReference>
<dbReference type="Pfam" id="PF00106">
    <property type="entry name" value="adh_short"/>
    <property type="match status" value="1"/>
</dbReference>
<dbReference type="GO" id="GO:0016491">
    <property type="term" value="F:oxidoreductase activity"/>
    <property type="evidence" value="ECO:0007669"/>
    <property type="project" value="UniProtKB-KW"/>
</dbReference>
<dbReference type="PRINTS" id="PR00081">
    <property type="entry name" value="GDHRDH"/>
</dbReference>
<comment type="similarity">
    <text evidence="1">Belongs to the short-chain dehydrogenases/reductases (SDR) family.</text>
</comment>
<proteinExistence type="inferred from homology"/>
<dbReference type="PROSITE" id="PS00061">
    <property type="entry name" value="ADH_SHORT"/>
    <property type="match status" value="1"/>
</dbReference>
<dbReference type="Gene3D" id="3.40.50.720">
    <property type="entry name" value="NAD(P)-binding Rossmann-like Domain"/>
    <property type="match status" value="1"/>
</dbReference>
<name>A0A1F6MFH9_9BACT</name>
<gene>
    <name evidence="3" type="ORF">A2754_03525</name>
</gene>
<evidence type="ECO:0000256" key="2">
    <source>
        <dbReference type="ARBA" id="ARBA00023002"/>
    </source>
</evidence>
<evidence type="ECO:0000313" key="3">
    <source>
        <dbReference type="EMBL" id="OGH70401.1"/>
    </source>
</evidence>
<protein>
    <recommendedName>
        <fullName evidence="5">Short-chain dehydrogenase</fullName>
    </recommendedName>
</protein>
<keyword evidence="2" id="KW-0560">Oxidoreductase</keyword>
<accession>A0A1F6MFH9</accession>
<evidence type="ECO:0008006" key="5">
    <source>
        <dbReference type="Google" id="ProtNLM"/>
    </source>
</evidence>
<dbReference type="InterPro" id="IPR002347">
    <property type="entry name" value="SDR_fam"/>
</dbReference>
<reference evidence="3 4" key="1">
    <citation type="journal article" date="2016" name="Nat. Commun.">
        <title>Thousands of microbial genomes shed light on interconnected biogeochemical processes in an aquifer system.</title>
        <authorList>
            <person name="Anantharaman K."/>
            <person name="Brown C.T."/>
            <person name="Hug L.A."/>
            <person name="Sharon I."/>
            <person name="Castelle C.J."/>
            <person name="Probst A.J."/>
            <person name="Thomas B.C."/>
            <person name="Singh A."/>
            <person name="Wilkins M.J."/>
            <person name="Karaoz U."/>
            <person name="Brodie E.L."/>
            <person name="Williams K.H."/>
            <person name="Hubbard S.S."/>
            <person name="Banfield J.F."/>
        </authorList>
    </citation>
    <scope>NUCLEOTIDE SEQUENCE [LARGE SCALE GENOMIC DNA]</scope>
</reference>
<dbReference type="EMBL" id="MFPU01000008">
    <property type="protein sequence ID" value="OGH70401.1"/>
    <property type="molecule type" value="Genomic_DNA"/>
</dbReference>
<comment type="caution">
    <text evidence="3">The sequence shown here is derived from an EMBL/GenBank/DDBJ whole genome shotgun (WGS) entry which is preliminary data.</text>
</comment>
<evidence type="ECO:0000256" key="1">
    <source>
        <dbReference type="ARBA" id="ARBA00006484"/>
    </source>
</evidence>